<dbReference type="PIRSF" id="PIRSF012526">
    <property type="entry name" value="CYTH_UCP012526"/>
    <property type="match status" value="1"/>
</dbReference>
<dbReference type="KEGG" id="paek:D3873_03720"/>
<dbReference type="PROSITE" id="PS51707">
    <property type="entry name" value="CYTH"/>
    <property type="match status" value="1"/>
</dbReference>
<protein>
    <submittedName>
        <fullName evidence="2">CYTH domain-containing protein</fullName>
    </submittedName>
</protein>
<evidence type="ECO:0000259" key="1">
    <source>
        <dbReference type="PROSITE" id="PS51707"/>
    </source>
</evidence>
<sequence>MKEEVMTMGNETEIEFKNLLTIEEYKRALAFIGKSTSDAIKQVNTYFDHPTVPLKQKKQAFRLRQKADHCELTFKEAISTTVSNETNVTISENEASIILSQGYVNTRDYPEFLHLPERLDCVGSLETHRLEVEFHGGLLVLDHSIYGQTEDFEVEYETTNELEGQVIFDSFLQDVNIPARPTDKKIARFYNEMKRMAERT</sequence>
<reference evidence="3" key="1">
    <citation type="submission" date="2018-09" db="EMBL/GenBank/DDBJ databases">
        <authorList>
            <person name="Zhu H."/>
        </authorList>
    </citation>
    <scope>NUCLEOTIDE SEQUENCE [LARGE SCALE GENOMIC DNA]</scope>
    <source>
        <strain evidence="3">K2R23-3</strain>
    </source>
</reference>
<dbReference type="Proteomes" id="UP000265725">
    <property type="component" value="Chromosome"/>
</dbReference>
<dbReference type="InterPro" id="IPR023577">
    <property type="entry name" value="CYTH_domain"/>
</dbReference>
<dbReference type="InterPro" id="IPR009195">
    <property type="entry name" value="Uncharacterised_YjbK"/>
</dbReference>
<name>A0A385YU75_9BACL</name>
<dbReference type="Pfam" id="PF01928">
    <property type="entry name" value="CYTH"/>
    <property type="match status" value="1"/>
</dbReference>
<dbReference type="Gene3D" id="2.40.320.10">
    <property type="entry name" value="Hypothetical Protein Pfu-838710-001"/>
    <property type="match status" value="1"/>
</dbReference>
<dbReference type="InterPro" id="IPR033469">
    <property type="entry name" value="CYTH-like_dom_sf"/>
</dbReference>
<dbReference type="SUPFAM" id="SSF55154">
    <property type="entry name" value="CYTH-like phosphatases"/>
    <property type="match status" value="1"/>
</dbReference>
<dbReference type="CDD" id="cd07762">
    <property type="entry name" value="CYTH-like_Pase_1"/>
    <property type="match status" value="1"/>
</dbReference>
<keyword evidence="3" id="KW-1185">Reference proteome</keyword>
<proteinExistence type="predicted"/>
<gene>
    <name evidence="2" type="ORF">D3873_03720</name>
</gene>
<accession>A0A385YU75</accession>
<evidence type="ECO:0000313" key="3">
    <source>
        <dbReference type="Proteomes" id="UP000265725"/>
    </source>
</evidence>
<evidence type="ECO:0000313" key="2">
    <source>
        <dbReference type="EMBL" id="AYC29023.1"/>
    </source>
</evidence>
<feature type="domain" description="CYTH" evidence="1">
    <location>
        <begin position="11"/>
        <end position="196"/>
    </location>
</feature>
<dbReference type="SMART" id="SM01118">
    <property type="entry name" value="CYTH"/>
    <property type="match status" value="1"/>
</dbReference>
<organism evidence="2 3">
    <name type="scientific">Paenisporosarcina cavernae</name>
    <dbReference type="NCBI Taxonomy" id="2320858"/>
    <lineage>
        <taxon>Bacteria</taxon>
        <taxon>Bacillati</taxon>
        <taxon>Bacillota</taxon>
        <taxon>Bacilli</taxon>
        <taxon>Bacillales</taxon>
        <taxon>Caryophanaceae</taxon>
        <taxon>Paenisporosarcina</taxon>
    </lineage>
</organism>
<dbReference type="OrthoDB" id="384378at2"/>
<dbReference type="EMBL" id="CP032418">
    <property type="protein sequence ID" value="AYC29023.1"/>
    <property type="molecule type" value="Genomic_DNA"/>
</dbReference>
<dbReference type="AlphaFoldDB" id="A0A385YU75"/>